<organism evidence="6 7">
    <name type="scientific">Granulosicoccus antarcticus IMCC3135</name>
    <dbReference type="NCBI Taxonomy" id="1192854"/>
    <lineage>
        <taxon>Bacteria</taxon>
        <taxon>Pseudomonadati</taxon>
        <taxon>Pseudomonadota</taxon>
        <taxon>Gammaproteobacteria</taxon>
        <taxon>Chromatiales</taxon>
        <taxon>Granulosicoccaceae</taxon>
        <taxon>Granulosicoccus</taxon>
    </lineage>
</organism>
<dbReference type="Pfam" id="PF03358">
    <property type="entry name" value="FMN_red"/>
    <property type="match status" value="1"/>
</dbReference>
<evidence type="ECO:0000259" key="5">
    <source>
        <dbReference type="PROSITE" id="PS50902"/>
    </source>
</evidence>
<dbReference type="OrthoDB" id="9801479at2"/>
<dbReference type="NCBIfam" id="NF002999">
    <property type="entry name" value="PRK03767.1"/>
    <property type="match status" value="1"/>
</dbReference>
<dbReference type="InterPro" id="IPR008254">
    <property type="entry name" value="Flavodoxin/NO_synth"/>
</dbReference>
<evidence type="ECO:0000313" key="7">
    <source>
        <dbReference type="Proteomes" id="UP000250079"/>
    </source>
</evidence>
<dbReference type="InterPro" id="IPR005025">
    <property type="entry name" value="FMN_Rdtase-like_dom"/>
</dbReference>
<dbReference type="EC" id="1.6.5.2" evidence="6"/>
<gene>
    <name evidence="6" type="ORF">IMCC3135_30190</name>
</gene>
<dbReference type="KEGG" id="gai:IMCC3135_30190"/>
<name>A0A2Z2P5W4_9GAMM</name>
<evidence type="ECO:0000313" key="6">
    <source>
        <dbReference type="EMBL" id="ASJ76087.1"/>
    </source>
</evidence>
<dbReference type="Gene3D" id="3.40.50.360">
    <property type="match status" value="1"/>
</dbReference>
<keyword evidence="7" id="KW-1185">Reference proteome</keyword>
<feature type="domain" description="Flavodoxin-like" evidence="5">
    <location>
        <begin position="9"/>
        <end position="193"/>
    </location>
</feature>
<dbReference type="GO" id="GO:0016020">
    <property type="term" value="C:membrane"/>
    <property type="evidence" value="ECO:0007669"/>
    <property type="project" value="TreeGrafter"/>
</dbReference>
<keyword evidence="3" id="KW-0285">Flavoprotein</keyword>
<dbReference type="SUPFAM" id="SSF52218">
    <property type="entry name" value="Flavoproteins"/>
    <property type="match status" value="1"/>
</dbReference>
<dbReference type="InterPro" id="IPR001226">
    <property type="entry name" value="Flavodoxin_CS"/>
</dbReference>
<dbReference type="FunFam" id="3.40.50.360:FF:000001">
    <property type="entry name" value="NAD(P)H dehydrogenase (Quinone) FQR1-like"/>
    <property type="match status" value="1"/>
</dbReference>
<proteinExistence type="inferred from homology"/>
<keyword evidence="6" id="KW-0560">Oxidoreductase</keyword>
<dbReference type="NCBIfam" id="TIGR01755">
    <property type="entry name" value="flav_wrbA"/>
    <property type="match status" value="1"/>
</dbReference>
<evidence type="ECO:0000256" key="3">
    <source>
        <dbReference type="ARBA" id="ARBA00022630"/>
    </source>
</evidence>
<dbReference type="GO" id="GO:0009055">
    <property type="term" value="F:electron transfer activity"/>
    <property type="evidence" value="ECO:0007669"/>
    <property type="project" value="InterPro"/>
</dbReference>
<evidence type="ECO:0000256" key="2">
    <source>
        <dbReference type="ARBA" id="ARBA00006961"/>
    </source>
</evidence>
<dbReference type="PROSITE" id="PS50902">
    <property type="entry name" value="FLAVODOXIN_LIKE"/>
    <property type="match status" value="1"/>
</dbReference>
<dbReference type="Proteomes" id="UP000250079">
    <property type="component" value="Chromosome"/>
</dbReference>
<dbReference type="PROSITE" id="PS00201">
    <property type="entry name" value="FLAVODOXIN"/>
    <property type="match status" value="1"/>
</dbReference>
<comment type="cofactor">
    <cofactor evidence="1">
        <name>FMN</name>
        <dbReference type="ChEBI" id="CHEBI:58210"/>
    </cofactor>
</comment>
<keyword evidence="4" id="KW-0288">FMN</keyword>
<dbReference type="PANTHER" id="PTHR30546">
    <property type="entry name" value="FLAVODOXIN-RELATED PROTEIN WRBA-RELATED"/>
    <property type="match status" value="1"/>
</dbReference>
<dbReference type="PANTHER" id="PTHR30546:SF23">
    <property type="entry name" value="FLAVOPROTEIN-LIKE PROTEIN YCP4-RELATED"/>
    <property type="match status" value="1"/>
</dbReference>
<dbReference type="AlphaFoldDB" id="A0A2Z2P5W4"/>
<sequence>MTFDNQTRILIVYDSNGGNTYRMAQQIARGVESVKNCHAILRATPKVGDRSATALPEVPESGAPFAETADLRECEGLIIGSPTHFGNMSASLKYFLDQTTEQWFAGTLAGKPAAAFTSTGSMHGGQESTLLSMMVPLLHHGMLICGLPYSNPELMQTLRGGTPYGASHVAGEDGKAPLAPTETALCKALGARVASIALALTNSPEAARS</sequence>
<accession>A0A2Z2P5W4</accession>
<reference evidence="6 7" key="1">
    <citation type="submission" date="2016-12" db="EMBL/GenBank/DDBJ databases">
        <authorList>
            <person name="Song W.-J."/>
            <person name="Kurnit D.M."/>
        </authorList>
    </citation>
    <scope>NUCLEOTIDE SEQUENCE [LARGE SCALE GENOMIC DNA]</scope>
    <source>
        <strain evidence="6 7">IMCC3135</strain>
    </source>
</reference>
<dbReference type="RefSeq" id="WP_088920904.1">
    <property type="nucleotide sequence ID" value="NZ_CP018632.1"/>
</dbReference>
<comment type="similarity">
    <text evidence="2">Belongs to the WrbA family.</text>
</comment>
<dbReference type="InterPro" id="IPR010089">
    <property type="entry name" value="Flavoprotein_WrbA-like"/>
</dbReference>
<dbReference type="InterPro" id="IPR029039">
    <property type="entry name" value="Flavoprotein-like_sf"/>
</dbReference>
<evidence type="ECO:0000256" key="1">
    <source>
        <dbReference type="ARBA" id="ARBA00001917"/>
    </source>
</evidence>
<protein>
    <submittedName>
        <fullName evidence="6">NAD(P)H dehydrogenase (Quinone)</fullName>
        <ecNumber evidence="6">1.6.5.2</ecNumber>
    </submittedName>
</protein>
<dbReference type="EMBL" id="CP018632">
    <property type="protein sequence ID" value="ASJ76087.1"/>
    <property type="molecule type" value="Genomic_DNA"/>
</dbReference>
<evidence type="ECO:0000256" key="4">
    <source>
        <dbReference type="ARBA" id="ARBA00022643"/>
    </source>
</evidence>
<dbReference type="GO" id="GO:0010181">
    <property type="term" value="F:FMN binding"/>
    <property type="evidence" value="ECO:0007669"/>
    <property type="project" value="InterPro"/>
</dbReference>
<dbReference type="GO" id="GO:0003955">
    <property type="term" value="F:NAD(P)H dehydrogenase (quinone) activity"/>
    <property type="evidence" value="ECO:0007669"/>
    <property type="project" value="UniProtKB-EC"/>
</dbReference>